<feature type="binding site" description="axial binding residue" evidence="5">
    <location>
        <position position="191"/>
    </location>
    <ligand>
        <name>heme c</name>
        <dbReference type="ChEBI" id="CHEBI:61717"/>
        <label>2</label>
    </ligand>
    <ligandPart>
        <name>Fe</name>
        <dbReference type="ChEBI" id="CHEBI:18248"/>
    </ligandPart>
</feature>
<dbReference type="PANTHER" id="PTHR33751">
    <property type="entry name" value="CBB3-TYPE CYTOCHROME C OXIDASE SUBUNIT FIXP"/>
    <property type="match status" value="1"/>
</dbReference>
<reference evidence="9" key="1">
    <citation type="submission" date="2014-02" db="EMBL/GenBank/DDBJ databases">
        <authorList>
            <person name="Gan H."/>
        </authorList>
    </citation>
    <scope>NUCLEOTIDE SEQUENCE [LARGE SCALE GENOMIC DNA]</scope>
    <source>
        <strain evidence="9">S1</strain>
    </source>
</reference>
<dbReference type="GO" id="GO:0005506">
    <property type="term" value="F:iron ion binding"/>
    <property type="evidence" value="ECO:0007669"/>
    <property type="project" value="InterPro"/>
</dbReference>
<feature type="domain" description="Cytochrome c" evidence="7">
    <location>
        <begin position="124"/>
        <end position="214"/>
    </location>
</feature>
<evidence type="ECO:0000256" key="6">
    <source>
        <dbReference type="SAM" id="SignalP"/>
    </source>
</evidence>
<feature type="binding site" description="axial binding residue" evidence="5">
    <location>
        <position position="87"/>
    </location>
    <ligand>
        <name>heme c</name>
        <dbReference type="ChEBI" id="CHEBI:61717"/>
        <label>1</label>
    </ligand>
    <ligandPart>
        <name>Fe</name>
        <dbReference type="ChEBI" id="CHEBI:18248"/>
    </ligandPart>
</feature>
<dbReference type="GO" id="GO:0009055">
    <property type="term" value="F:electron transfer activity"/>
    <property type="evidence" value="ECO:0007669"/>
    <property type="project" value="InterPro"/>
</dbReference>
<feature type="binding site" description="axial binding residue" evidence="5">
    <location>
        <position position="149"/>
    </location>
    <ligand>
        <name>heme c</name>
        <dbReference type="ChEBI" id="CHEBI:61717"/>
        <label>2</label>
    </ligand>
    <ligandPart>
        <name>Fe</name>
        <dbReference type="ChEBI" id="CHEBI:18248"/>
    </ligandPart>
</feature>
<feature type="binding site" description="covalent" evidence="4">
    <location>
        <position position="145"/>
    </location>
    <ligand>
        <name>heme c</name>
        <dbReference type="ChEBI" id="CHEBI:61717"/>
        <label>2</label>
    </ligand>
</feature>
<dbReference type="SUPFAM" id="SSF46626">
    <property type="entry name" value="Cytochrome c"/>
    <property type="match status" value="2"/>
</dbReference>
<reference evidence="9" key="2">
    <citation type="submission" date="2014-11" db="EMBL/GenBank/DDBJ databases">
        <title>Draft genome sequence of Hydrogenophaga intermedia S1.</title>
        <authorList>
            <person name="Gan H.M."/>
            <person name="Chew T.H."/>
            <person name="Stolz A."/>
        </authorList>
    </citation>
    <scope>NUCLEOTIDE SEQUENCE [LARGE SCALE GENOMIC DNA]</scope>
    <source>
        <strain evidence="9">S1</strain>
    </source>
</reference>
<evidence type="ECO:0000256" key="3">
    <source>
        <dbReference type="ARBA" id="ARBA00023004"/>
    </source>
</evidence>
<evidence type="ECO:0000256" key="2">
    <source>
        <dbReference type="ARBA" id="ARBA00022723"/>
    </source>
</evidence>
<dbReference type="Proteomes" id="UP000028878">
    <property type="component" value="Unassembled WGS sequence"/>
</dbReference>
<evidence type="ECO:0000256" key="1">
    <source>
        <dbReference type="ARBA" id="ARBA00022617"/>
    </source>
</evidence>
<dbReference type="Gene3D" id="1.10.760.10">
    <property type="entry name" value="Cytochrome c-like domain"/>
    <property type="match status" value="2"/>
</dbReference>
<evidence type="ECO:0000259" key="7">
    <source>
        <dbReference type="PROSITE" id="PS51007"/>
    </source>
</evidence>
<protein>
    <submittedName>
        <fullName evidence="8">Cytochrome c</fullName>
    </submittedName>
</protein>
<accession>A0A1L1PE94</accession>
<dbReference type="PANTHER" id="PTHR33751:SF11">
    <property type="entry name" value="BLL4483 PROTEIN"/>
    <property type="match status" value="1"/>
</dbReference>
<feature type="binding site" description="covalent" evidence="4">
    <location>
        <position position="46"/>
    </location>
    <ligand>
        <name>heme c</name>
        <dbReference type="ChEBI" id="CHEBI:61717"/>
        <label>1</label>
    </ligand>
</feature>
<dbReference type="PIRSF" id="PIRSF000005">
    <property type="entry name" value="Cytochrome_c4"/>
    <property type="match status" value="1"/>
</dbReference>
<gene>
    <name evidence="8" type="ORF">BN948_01553</name>
</gene>
<feature type="binding site" description="covalent" evidence="4">
    <location>
        <position position="43"/>
    </location>
    <ligand>
        <name>heme c</name>
        <dbReference type="ChEBI" id="CHEBI:61717"/>
        <label>1</label>
    </ligand>
</feature>
<feature type="signal peptide" evidence="6">
    <location>
        <begin position="1"/>
        <end position="27"/>
    </location>
</feature>
<proteinExistence type="predicted"/>
<evidence type="ECO:0000313" key="9">
    <source>
        <dbReference type="Proteomes" id="UP000028878"/>
    </source>
</evidence>
<keyword evidence="2 5" id="KW-0479">Metal-binding</keyword>
<dbReference type="InterPro" id="IPR036909">
    <property type="entry name" value="Cyt_c-like_dom_sf"/>
</dbReference>
<dbReference type="GO" id="GO:0020037">
    <property type="term" value="F:heme binding"/>
    <property type="evidence" value="ECO:0007669"/>
    <property type="project" value="InterPro"/>
</dbReference>
<dbReference type="GO" id="GO:0042597">
    <property type="term" value="C:periplasmic space"/>
    <property type="evidence" value="ECO:0007669"/>
    <property type="project" value="InterPro"/>
</dbReference>
<comment type="PTM">
    <text evidence="4">Binds 2 heme c groups covalently per subunit.</text>
</comment>
<organism evidence="8 9">
    <name type="scientific">Hydrogenophaga intermedia</name>
    <dbReference type="NCBI Taxonomy" id="65786"/>
    <lineage>
        <taxon>Bacteria</taxon>
        <taxon>Pseudomonadati</taxon>
        <taxon>Pseudomonadota</taxon>
        <taxon>Betaproteobacteria</taxon>
        <taxon>Burkholderiales</taxon>
        <taxon>Comamonadaceae</taxon>
        <taxon>Hydrogenophaga</taxon>
    </lineage>
</organism>
<keyword evidence="9" id="KW-1185">Reference proteome</keyword>
<feature type="chain" id="PRO_5009681331" evidence="6">
    <location>
        <begin position="28"/>
        <end position="240"/>
    </location>
</feature>
<evidence type="ECO:0000256" key="4">
    <source>
        <dbReference type="PIRSR" id="PIRSR000005-1"/>
    </source>
</evidence>
<dbReference type="InterPro" id="IPR009056">
    <property type="entry name" value="Cyt_c-like_dom"/>
</dbReference>
<dbReference type="EMBL" id="CCAE010000009">
    <property type="protein sequence ID" value="CDN87134.1"/>
    <property type="molecule type" value="Genomic_DNA"/>
</dbReference>
<dbReference type="PROSITE" id="PS51007">
    <property type="entry name" value="CYTC"/>
    <property type="match status" value="2"/>
</dbReference>
<keyword evidence="1 4" id="KW-0349">Heme</keyword>
<feature type="binding site" description="axial binding residue" evidence="5">
    <location>
        <position position="47"/>
    </location>
    <ligand>
        <name>heme c</name>
        <dbReference type="ChEBI" id="CHEBI:61717"/>
        <label>1</label>
    </ligand>
    <ligandPart>
        <name>Fe</name>
        <dbReference type="ChEBI" id="CHEBI:18248"/>
    </ligandPart>
</feature>
<keyword evidence="3 5" id="KW-0408">Iron</keyword>
<dbReference type="InterPro" id="IPR050597">
    <property type="entry name" value="Cytochrome_c_Oxidase_Subunit"/>
</dbReference>
<name>A0A1L1PE94_HYDIT</name>
<keyword evidence="6" id="KW-0732">Signal</keyword>
<evidence type="ECO:0000313" key="8">
    <source>
        <dbReference type="EMBL" id="CDN87134.1"/>
    </source>
</evidence>
<dbReference type="InterPro" id="IPR024167">
    <property type="entry name" value="Cytochrome_c4-like"/>
</dbReference>
<dbReference type="RefSeq" id="WP_009518147.1">
    <property type="nucleotide sequence ID" value="NZ_CCAE010000009.1"/>
</dbReference>
<evidence type="ECO:0000256" key="5">
    <source>
        <dbReference type="PIRSR" id="PIRSR000005-2"/>
    </source>
</evidence>
<sequence length="240" mass="25254" precursor="true">MLGVRFPSLPHLLLAAALALPALAAQAADPLPTDPMARRMLACVACHGQDGRATNQGYFPRIAGKPAGYLYNQLLHFRDGRRINATMTHLVEHMSDAYLRDIAGYFAGLDLPYPAPQTTGAPPEVLARGEQLVRVGDAALGVPACAACHGAAMTGIQPAMPGLLGLPRDYLLGQFGAWRNGLRKASAPDCMGEIARRLSPQDVSAMAVWLSSQPVTGGPAPASAAPDPWPMRCGSAEVLK</sequence>
<feature type="binding site" description="covalent" evidence="4">
    <location>
        <position position="148"/>
    </location>
    <ligand>
        <name>heme c</name>
        <dbReference type="ChEBI" id="CHEBI:61717"/>
        <label>2</label>
    </ligand>
</feature>
<dbReference type="AlphaFoldDB" id="A0A1L1PE94"/>
<feature type="domain" description="Cytochrome c" evidence="7">
    <location>
        <begin position="22"/>
        <end position="110"/>
    </location>
</feature>